<gene>
    <name evidence="9" type="primary">metY</name>
    <name evidence="9" type="ORF">SMGD1_2497</name>
</gene>
<dbReference type="Gene3D" id="3.40.640.10">
    <property type="entry name" value="Type I PLP-dependent aspartate aminotransferase-like (Major domain)"/>
    <property type="match status" value="1"/>
</dbReference>
<dbReference type="PIRSF" id="PIRSF001434">
    <property type="entry name" value="CGS"/>
    <property type="match status" value="1"/>
</dbReference>
<dbReference type="PANTHER" id="PTHR43797">
    <property type="entry name" value="HOMOCYSTEINE/CYSTEINE SYNTHASE"/>
    <property type="match status" value="1"/>
</dbReference>
<accession>B6BNF0</accession>
<evidence type="ECO:0000256" key="2">
    <source>
        <dbReference type="ARBA" id="ARBA00011881"/>
    </source>
</evidence>
<dbReference type="InterPro" id="IPR015422">
    <property type="entry name" value="PyrdxlP-dep_Trfase_small"/>
</dbReference>
<dbReference type="GO" id="GO:0006535">
    <property type="term" value="P:cysteine biosynthetic process from serine"/>
    <property type="evidence" value="ECO:0007669"/>
    <property type="project" value="TreeGrafter"/>
</dbReference>
<dbReference type="PANTHER" id="PTHR43797:SF2">
    <property type="entry name" value="HOMOCYSTEINE_CYSTEINE SYNTHASE"/>
    <property type="match status" value="1"/>
</dbReference>
<comment type="subunit">
    <text evidence="2">Homotetramer.</text>
</comment>
<reference evidence="9 10" key="1">
    <citation type="journal article" date="2012" name="Proc. Natl. Acad. Sci. U.S.A.">
        <title>Genome and physiology of a model Epsilonproteobacterium responsible for sulfide detoxification in marine oxygen depletion zones.</title>
        <authorList>
            <person name="Grote J."/>
            <person name="Schott T."/>
            <person name="Bruckner C.G."/>
            <person name="Glockner F.O."/>
            <person name="Jost G."/>
            <person name="Teeling H."/>
            <person name="Labrenz M."/>
            <person name="Jurgens K."/>
        </authorList>
    </citation>
    <scope>NUCLEOTIDE SEQUENCE [LARGE SCALE GENOMIC DNA]</scope>
    <source>
        <strain evidence="9 10">GD1</strain>
    </source>
</reference>
<dbReference type="Gene3D" id="3.90.1150.10">
    <property type="entry name" value="Aspartate Aminotransferase, domain 1"/>
    <property type="match status" value="1"/>
</dbReference>
<dbReference type="SUPFAM" id="SSF53383">
    <property type="entry name" value="PLP-dependent transferases"/>
    <property type="match status" value="1"/>
</dbReference>
<evidence type="ECO:0000256" key="6">
    <source>
        <dbReference type="ARBA" id="ARBA00071157"/>
    </source>
</evidence>
<name>B6BNF0_SULGG</name>
<dbReference type="InterPro" id="IPR015421">
    <property type="entry name" value="PyrdxlP-dep_Trfase_major"/>
</dbReference>
<keyword evidence="4 7" id="KW-0663">Pyridoxal phosphate</keyword>
<dbReference type="GO" id="GO:0071269">
    <property type="term" value="P:L-homocysteine biosynthetic process"/>
    <property type="evidence" value="ECO:0007669"/>
    <property type="project" value="TreeGrafter"/>
</dbReference>
<proteinExistence type="inferred from homology"/>
<dbReference type="CDD" id="cd00614">
    <property type="entry name" value="CGS_like"/>
    <property type="match status" value="1"/>
</dbReference>
<protein>
    <recommendedName>
        <fullName evidence="6">O-succinylhomoserine sulfhydrylase</fullName>
    </recommendedName>
</protein>
<dbReference type="OrthoDB" id="9805807at2"/>
<dbReference type="InterPro" id="IPR000277">
    <property type="entry name" value="Cys/Met-Metab_PyrdxlP-dep_enz"/>
</dbReference>
<dbReference type="GO" id="GO:0004124">
    <property type="term" value="F:cysteine synthase activity"/>
    <property type="evidence" value="ECO:0007669"/>
    <property type="project" value="TreeGrafter"/>
</dbReference>
<evidence type="ECO:0000313" key="9">
    <source>
        <dbReference type="EMBL" id="EHP31020.1"/>
    </source>
</evidence>
<evidence type="ECO:0000256" key="1">
    <source>
        <dbReference type="ARBA" id="ARBA00001933"/>
    </source>
</evidence>
<dbReference type="Pfam" id="PF01053">
    <property type="entry name" value="Cys_Met_Meta_PP"/>
    <property type="match status" value="1"/>
</dbReference>
<dbReference type="Proteomes" id="UP000006431">
    <property type="component" value="Unassembled WGS sequence"/>
</dbReference>
<evidence type="ECO:0000313" key="10">
    <source>
        <dbReference type="Proteomes" id="UP000006431"/>
    </source>
</evidence>
<dbReference type="RefSeq" id="WP_008339877.1">
    <property type="nucleotide sequence ID" value="NZ_AFRZ01000001.1"/>
</dbReference>
<evidence type="ECO:0000256" key="4">
    <source>
        <dbReference type="ARBA" id="ARBA00022898"/>
    </source>
</evidence>
<dbReference type="GO" id="GO:0019346">
    <property type="term" value="P:transsulfuration"/>
    <property type="evidence" value="ECO:0007669"/>
    <property type="project" value="InterPro"/>
</dbReference>
<dbReference type="AlphaFoldDB" id="B6BNF0"/>
<dbReference type="eggNOG" id="COG2873">
    <property type="taxonomic scope" value="Bacteria"/>
</dbReference>
<evidence type="ECO:0000256" key="5">
    <source>
        <dbReference type="ARBA" id="ARBA00060995"/>
    </source>
</evidence>
<organism evidence="9 10">
    <name type="scientific">Sulfurimonas gotlandica (strain DSM 19862 / JCM 16533 / GD1)</name>
    <dbReference type="NCBI Taxonomy" id="929558"/>
    <lineage>
        <taxon>Bacteria</taxon>
        <taxon>Pseudomonadati</taxon>
        <taxon>Campylobacterota</taxon>
        <taxon>Epsilonproteobacteria</taxon>
        <taxon>Campylobacterales</taxon>
        <taxon>Sulfurimonadaceae</taxon>
        <taxon>Sulfurimonas</taxon>
    </lineage>
</organism>
<dbReference type="EMBL" id="AFRZ01000001">
    <property type="protein sequence ID" value="EHP31020.1"/>
    <property type="molecule type" value="Genomic_DNA"/>
</dbReference>
<dbReference type="NCBIfam" id="TIGR01326">
    <property type="entry name" value="OAH_OAS_sulfhy"/>
    <property type="match status" value="1"/>
</dbReference>
<dbReference type="GO" id="GO:0003961">
    <property type="term" value="F:O-acetylhomoserine aminocarboxypropyltransferase activity"/>
    <property type="evidence" value="ECO:0007669"/>
    <property type="project" value="TreeGrafter"/>
</dbReference>
<dbReference type="InterPro" id="IPR006235">
    <property type="entry name" value="OAc-hSer/O-AcSer_sulfhydrylase"/>
</dbReference>
<dbReference type="HOGENOM" id="CLU_018986_4_0_7"/>
<comment type="similarity">
    <text evidence="5">Belongs to the trans-sulfuration enzymes family. MetZ subfamily.</text>
</comment>
<dbReference type="InterPro" id="IPR015424">
    <property type="entry name" value="PyrdxlP-dep_Trfase"/>
</dbReference>
<dbReference type="STRING" id="929558.SMGD1_2497"/>
<comment type="caution">
    <text evidence="9">The sequence shown here is derived from an EMBL/GenBank/DDBJ whole genome shotgun (WGS) entry which is preliminary data.</text>
</comment>
<accession>H1FZL3</accession>
<evidence type="ECO:0000256" key="8">
    <source>
        <dbReference type="RuleBase" id="RU362118"/>
    </source>
</evidence>
<keyword evidence="10" id="KW-1185">Reference proteome</keyword>
<dbReference type="GO" id="GO:0030170">
    <property type="term" value="F:pyridoxal phosphate binding"/>
    <property type="evidence" value="ECO:0007669"/>
    <property type="project" value="InterPro"/>
</dbReference>
<dbReference type="GO" id="GO:0005737">
    <property type="term" value="C:cytoplasm"/>
    <property type="evidence" value="ECO:0007669"/>
    <property type="project" value="TreeGrafter"/>
</dbReference>
<dbReference type="FunFam" id="3.90.1150.10:FF:000033">
    <property type="entry name" value="Cystathionine gamma-synthase"/>
    <property type="match status" value="1"/>
</dbReference>
<evidence type="ECO:0000256" key="7">
    <source>
        <dbReference type="PIRSR" id="PIRSR001434-2"/>
    </source>
</evidence>
<dbReference type="FunFam" id="3.40.640.10:FF:000035">
    <property type="entry name" value="O-succinylhomoserine sulfhydrylase"/>
    <property type="match status" value="1"/>
</dbReference>
<sequence length="421" mass="45790">MNKETLAIHHGYERDSQGTTAVPIYQTTAYAFKSAKHASDLFSLQDLGNIYTRLNNPTTAVLEARLAEIEGGVSALATSSGQAAIFYAITNLVKAGDNIILSDKVYGGSVTLLKHTIKRFGIEARVFNLDDPSTIEALVDDRTKAIFYESLSNPQIAVADIDAISAIAQKHGIISICDNTVATPLLVNPIAHGADIVVHSCSKYISGQGLALGGAIIDRDGLTEFFKGSTRYPHFNEPDESYQGLVYTDLPFPPFNLRVRLALLRDIGATPSPFNSWSLIQSLETLSLRIEKHSHNALKVAKFLESHPKVFNLNYPGLEGNSYNALANKYFKDGQCSGLISFEVEDKESAWKVLDATKLFSIVVNIGDSKSIITHPSSTTHQQIPLVEQKKIGITEGLIRLSVGLENSDDLIADLKAALDS</sequence>
<keyword evidence="3 9" id="KW-0808">Transferase</keyword>
<comment type="cofactor">
    <cofactor evidence="1 8">
        <name>pyridoxal 5'-phosphate</name>
        <dbReference type="ChEBI" id="CHEBI:597326"/>
    </cofactor>
</comment>
<dbReference type="PATRIC" id="fig|929558.5.peg.2488"/>
<feature type="modified residue" description="N6-(pyridoxal phosphate)lysine" evidence="7">
    <location>
        <position position="203"/>
    </location>
</feature>
<evidence type="ECO:0000256" key="3">
    <source>
        <dbReference type="ARBA" id="ARBA00022679"/>
    </source>
</evidence>